<evidence type="ECO:0000256" key="2">
    <source>
        <dbReference type="ARBA" id="ARBA00022730"/>
    </source>
</evidence>
<protein>
    <recommendedName>
        <fullName evidence="6 7">Large ribosomal subunit protein bL31</fullName>
    </recommendedName>
</protein>
<keyword evidence="5 7" id="KW-0687">Ribonucleoprotein</keyword>
<dbReference type="InterPro" id="IPR042105">
    <property type="entry name" value="Ribosomal_bL31_sf"/>
</dbReference>
<evidence type="ECO:0000256" key="6">
    <source>
        <dbReference type="ARBA" id="ARBA00035687"/>
    </source>
</evidence>
<dbReference type="RefSeq" id="WP_190615637.1">
    <property type="nucleotide sequence ID" value="NZ_AP018712.1"/>
</dbReference>
<name>A0A7G1G3G5_9BACT</name>
<keyword evidence="2 7" id="KW-0699">rRNA-binding</keyword>
<dbReference type="GO" id="GO:0046872">
    <property type="term" value="F:metal ion binding"/>
    <property type="evidence" value="ECO:0007669"/>
    <property type="project" value="UniProtKB-KW"/>
</dbReference>
<accession>A0A7G1G3G5</accession>
<keyword evidence="4 7" id="KW-0689">Ribosomal protein</keyword>
<dbReference type="GO" id="GO:0006412">
    <property type="term" value="P:translation"/>
    <property type="evidence" value="ECO:0007669"/>
    <property type="project" value="UniProtKB-UniRule"/>
</dbReference>
<comment type="similarity">
    <text evidence="1 7">Belongs to the bacterial ribosomal protein bL31 family. Type A subfamily.</text>
</comment>
<keyword evidence="7" id="KW-0479">Metal-binding</keyword>
<reference evidence="8 9" key="1">
    <citation type="submission" date="2018-06" db="EMBL/GenBank/DDBJ databases">
        <title>Genome sequencing of Oceanotoga sp. sy52.</title>
        <authorList>
            <person name="Mori K."/>
        </authorList>
    </citation>
    <scope>NUCLEOTIDE SEQUENCE [LARGE SCALE GENOMIC DNA]</scope>
    <source>
        <strain evidence="9">sy52</strain>
    </source>
</reference>
<dbReference type="SUPFAM" id="SSF143800">
    <property type="entry name" value="L28p-like"/>
    <property type="match status" value="1"/>
</dbReference>
<evidence type="ECO:0000256" key="1">
    <source>
        <dbReference type="ARBA" id="ARBA00009296"/>
    </source>
</evidence>
<feature type="binding site" evidence="7">
    <location>
        <position position="18"/>
    </location>
    <ligand>
        <name>Zn(2+)</name>
        <dbReference type="ChEBI" id="CHEBI:29105"/>
    </ligand>
</feature>
<evidence type="ECO:0000256" key="7">
    <source>
        <dbReference type="HAMAP-Rule" id="MF_00501"/>
    </source>
</evidence>
<evidence type="ECO:0000313" key="8">
    <source>
        <dbReference type="EMBL" id="BBE30555.1"/>
    </source>
</evidence>
<dbReference type="GO" id="GO:0019843">
    <property type="term" value="F:rRNA binding"/>
    <property type="evidence" value="ECO:0007669"/>
    <property type="project" value="UniProtKB-KW"/>
</dbReference>
<comment type="cofactor">
    <cofactor evidence="7">
        <name>Zn(2+)</name>
        <dbReference type="ChEBI" id="CHEBI:29105"/>
    </cofactor>
    <text evidence="7">Binds 1 zinc ion per subunit.</text>
</comment>
<feature type="binding site" evidence="7">
    <location>
        <position position="39"/>
    </location>
    <ligand>
        <name>Zn(2+)</name>
        <dbReference type="ChEBI" id="CHEBI:29105"/>
    </ligand>
</feature>
<gene>
    <name evidence="7 8" type="primary">rpmE</name>
    <name evidence="8" type="ORF">OSSY52_06960</name>
</gene>
<dbReference type="InterPro" id="IPR002150">
    <property type="entry name" value="Ribosomal_bL31"/>
</dbReference>
<dbReference type="AlphaFoldDB" id="A0A7G1G3G5"/>
<dbReference type="PANTHER" id="PTHR33280">
    <property type="entry name" value="50S RIBOSOMAL PROTEIN L31, CHLOROPLASTIC"/>
    <property type="match status" value="1"/>
</dbReference>
<dbReference type="PRINTS" id="PR01249">
    <property type="entry name" value="RIBOSOMALL31"/>
</dbReference>
<feature type="binding site" evidence="7">
    <location>
        <position position="36"/>
    </location>
    <ligand>
        <name>Zn(2+)</name>
        <dbReference type="ChEBI" id="CHEBI:29105"/>
    </ligand>
</feature>
<dbReference type="NCBIfam" id="NF000612">
    <property type="entry name" value="PRK00019.1"/>
    <property type="match status" value="1"/>
</dbReference>
<dbReference type="Gene3D" id="4.10.830.30">
    <property type="entry name" value="Ribosomal protein L31"/>
    <property type="match status" value="1"/>
</dbReference>
<sequence>MKKGIHPEMKLITVKCACGAEHKIYSTVENMRLDVCSKCHPFYKGETGAQILDTEGRVQRFKNKYKKFLEN</sequence>
<comment type="function">
    <text evidence="7">Binds the 23S rRNA.</text>
</comment>
<evidence type="ECO:0000256" key="5">
    <source>
        <dbReference type="ARBA" id="ARBA00023274"/>
    </source>
</evidence>
<organism evidence="8 9">
    <name type="scientific">Tepiditoga spiralis</name>
    <dbReference type="NCBI Taxonomy" id="2108365"/>
    <lineage>
        <taxon>Bacteria</taxon>
        <taxon>Thermotogati</taxon>
        <taxon>Thermotogota</taxon>
        <taxon>Thermotogae</taxon>
        <taxon>Petrotogales</taxon>
        <taxon>Petrotogaceae</taxon>
        <taxon>Tepiditoga</taxon>
    </lineage>
</organism>
<evidence type="ECO:0000313" key="9">
    <source>
        <dbReference type="Proteomes" id="UP000516361"/>
    </source>
</evidence>
<dbReference type="KEGG" id="ocy:OSSY52_06960"/>
<dbReference type="InterPro" id="IPR027491">
    <property type="entry name" value="Ribosomal_bL31_A"/>
</dbReference>
<dbReference type="FunCoup" id="A0A7G1G3G5">
    <property type="interactions" value="256"/>
</dbReference>
<comment type="subunit">
    <text evidence="7">Part of the 50S ribosomal subunit.</text>
</comment>
<dbReference type="GO" id="GO:1990904">
    <property type="term" value="C:ribonucleoprotein complex"/>
    <property type="evidence" value="ECO:0007669"/>
    <property type="project" value="UniProtKB-KW"/>
</dbReference>
<evidence type="ECO:0000256" key="4">
    <source>
        <dbReference type="ARBA" id="ARBA00022980"/>
    </source>
</evidence>
<proteinExistence type="inferred from homology"/>
<dbReference type="Proteomes" id="UP000516361">
    <property type="component" value="Chromosome"/>
</dbReference>
<feature type="binding site" evidence="7">
    <location>
        <position position="16"/>
    </location>
    <ligand>
        <name>Zn(2+)</name>
        <dbReference type="ChEBI" id="CHEBI:29105"/>
    </ligand>
</feature>
<dbReference type="HAMAP" id="MF_00501">
    <property type="entry name" value="Ribosomal_bL31_1"/>
    <property type="match status" value="1"/>
</dbReference>
<dbReference type="InParanoid" id="A0A7G1G3G5"/>
<dbReference type="NCBIfam" id="TIGR00105">
    <property type="entry name" value="L31"/>
    <property type="match status" value="1"/>
</dbReference>
<dbReference type="PANTHER" id="PTHR33280:SF1">
    <property type="entry name" value="LARGE RIBOSOMAL SUBUNIT PROTEIN BL31C"/>
    <property type="match status" value="1"/>
</dbReference>
<dbReference type="InterPro" id="IPR034704">
    <property type="entry name" value="Ribosomal_bL28/bL31-like_sf"/>
</dbReference>
<dbReference type="EMBL" id="AP018712">
    <property type="protein sequence ID" value="BBE30555.1"/>
    <property type="molecule type" value="Genomic_DNA"/>
</dbReference>
<dbReference type="GO" id="GO:0005840">
    <property type="term" value="C:ribosome"/>
    <property type="evidence" value="ECO:0007669"/>
    <property type="project" value="UniProtKB-KW"/>
</dbReference>
<keyword evidence="3 7" id="KW-0694">RNA-binding</keyword>
<keyword evidence="7" id="KW-0862">Zinc</keyword>
<keyword evidence="9" id="KW-1185">Reference proteome</keyword>
<evidence type="ECO:0000256" key="3">
    <source>
        <dbReference type="ARBA" id="ARBA00022884"/>
    </source>
</evidence>
<dbReference type="GO" id="GO:0003735">
    <property type="term" value="F:structural constituent of ribosome"/>
    <property type="evidence" value="ECO:0007669"/>
    <property type="project" value="InterPro"/>
</dbReference>
<dbReference type="Pfam" id="PF01197">
    <property type="entry name" value="Ribosomal_L31"/>
    <property type="match status" value="1"/>
</dbReference>